<dbReference type="FunFam" id="1.25.40.570:FF:000001">
    <property type="entry name" value="Putative cop9 signalosome complex subunit 2"/>
    <property type="match status" value="1"/>
</dbReference>
<evidence type="ECO:0000256" key="8">
    <source>
        <dbReference type="SAM" id="MobiDB-lite"/>
    </source>
</evidence>
<dbReference type="Pfam" id="PF01399">
    <property type="entry name" value="PCI"/>
    <property type="match status" value="1"/>
</dbReference>
<evidence type="ECO:0000256" key="2">
    <source>
        <dbReference type="ARBA" id="ARBA00004496"/>
    </source>
</evidence>
<dbReference type="Ensembl" id="ENSCCRT00020126160.1">
    <property type="protein sequence ID" value="ENSCCRP00020115672.1"/>
    <property type="gene ID" value="ENSCCRG00020052154.1"/>
</dbReference>
<accession>A0A8C2L1F0</accession>
<reference evidence="10" key="1">
    <citation type="submission" date="2025-08" db="UniProtKB">
        <authorList>
            <consortium name="Ensembl"/>
        </authorList>
    </citation>
    <scope>IDENTIFICATION</scope>
</reference>
<dbReference type="InterPro" id="IPR011990">
    <property type="entry name" value="TPR-like_helical_dom_sf"/>
</dbReference>
<proteinExistence type="inferred from homology"/>
<dbReference type="InterPro" id="IPR058796">
    <property type="entry name" value="COPS2_C"/>
</dbReference>
<dbReference type="InterPro" id="IPR000717">
    <property type="entry name" value="PCI_dom"/>
</dbReference>
<keyword evidence="5" id="KW-0963">Cytoplasm</keyword>
<dbReference type="SUPFAM" id="SSF48452">
    <property type="entry name" value="TPR-like"/>
    <property type="match status" value="1"/>
</dbReference>
<evidence type="ECO:0000313" key="10">
    <source>
        <dbReference type="Ensembl" id="ENSCCRP00020115672.1"/>
    </source>
</evidence>
<protein>
    <recommendedName>
        <fullName evidence="4">COP9 signalosome complex subunit 2</fullName>
    </recommendedName>
</protein>
<keyword evidence="7" id="KW-0539">Nucleus</keyword>
<evidence type="ECO:0000256" key="7">
    <source>
        <dbReference type="ARBA" id="ARBA00023242"/>
    </source>
</evidence>
<dbReference type="InterPro" id="IPR050871">
    <property type="entry name" value="26S_Proteasome/COP9_Components"/>
</dbReference>
<dbReference type="Pfam" id="PF25983">
    <property type="entry name" value="COPS2_C"/>
    <property type="match status" value="1"/>
</dbReference>
<comment type="subcellular location">
    <subcellularLocation>
        <location evidence="2">Cytoplasm</location>
    </subcellularLocation>
    <subcellularLocation>
        <location evidence="1">Nucleus</location>
    </subcellularLocation>
</comment>
<dbReference type="Proteomes" id="UP000694701">
    <property type="component" value="Unplaced"/>
</dbReference>
<dbReference type="Gene3D" id="1.25.40.570">
    <property type="match status" value="1"/>
</dbReference>
<dbReference type="PROSITE" id="PS50250">
    <property type="entry name" value="PCI"/>
    <property type="match status" value="1"/>
</dbReference>
<dbReference type="PANTHER" id="PTHR10678">
    <property type="entry name" value="26S PROTEASOME NON-ATPASE REGULATORY SUBUNIT 11/COP9 SIGNALOSOME COMPLEX SUBUNIT 2"/>
    <property type="match status" value="1"/>
</dbReference>
<dbReference type="SMART" id="SM00753">
    <property type="entry name" value="PAM"/>
    <property type="match status" value="1"/>
</dbReference>
<dbReference type="InterPro" id="IPR036390">
    <property type="entry name" value="WH_DNA-bd_sf"/>
</dbReference>
<keyword evidence="6" id="KW-0736">Signalosome</keyword>
<feature type="domain" description="PCI" evidence="9">
    <location>
        <begin position="230"/>
        <end position="392"/>
    </location>
</feature>
<evidence type="ECO:0000256" key="1">
    <source>
        <dbReference type="ARBA" id="ARBA00004123"/>
    </source>
</evidence>
<name>A0A8C2L1F0_CYPCA</name>
<feature type="region of interest" description="Disordered" evidence="8">
    <location>
        <begin position="1"/>
        <end position="31"/>
    </location>
</feature>
<evidence type="ECO:0000256" key="3">
    <source>
        <dbReference type="ARBA" id="ARBA00009318"/>
    </source>
</evidence>
<dbReference type="GO" id="GO:0005737">
    <property type="term" value="C:cytoplasm"/>
    <property type="evidence" value="ECO:0007669"/>
    <property type="project" value="UniProtKB-SubCell"/>
</dbReference>
<dbReference type="AlphaFoldDB" id="A0A8C2L1F0"/>
<dbReference type="SUPFAM" id="SSF46785">
    <property type="entry name" value="Winged helix' DNA-binding domain"/>
    <property type="match status" value="1"/>
</dbReference>
<evidence type="ECO:0000256" key="5">
    <source>
        <dbReference type="ARBA" id="ARBA00022490"/>
    </source>
</evidence>
<evidence type="ECO:0000313" key="11">
    <source>
        <dbReference type="Proteomes" id="UP000694701"/>
    </source>
</evidence>
<dbReference type="SMART" id="SM00088">
    <property type="entry name" value="PINT"/>
    <property type="match status" value="1"/>
</dbReference>
<dbReference type="GO" id="GO:0008180">
    <property type="term" value="C:COP9 signalosome"/>
    <property type="evidence" value="ECO:0007669"/>
    <property type="project" value="UniProtKB-KW"/>
</dbReference>
<organism evidence="10 11">
    <name type="scientific">Cyprinus carpio</name>
    <name type="common">Common carp</name>
    <dbReference type="NCBI Taxonomy" id="7962"/>
    <lineage>
        <taxon>Eukaryota</taxon>
        <taxon>Metazoa</taxon>
        <taxon>Chordata</taxon>
        <taxon>Craniata</taxon>
        <taxon>Vertebrata</taxon>
        <taxon>Euteleostomi</taxon>
        <taxon>Actinopterygii</taxon>
        <taxon>Neopterygii</taxon>
        <taxon>Teleostei</taxon>
        <taxon>Ostariophysi</taxon>
        <taxon>Cypriniformes</taxon>
        <taxon>Cyprinidae</taxon>
        <taxon>Cyprininae</taxon>
        <taxon>Cyprinus</taxon>
    </lineage>
</organism>
<evidence type="ECO:0000256" key="6">
    <source>
        <dbReference type="ARBA" id="ARBA00022790"/>
    </source>
</evidence>
<evidence type="ECO:0000259" key="9">
    <source>
        <dbReference type="PROSITE" id="PS50250"/>
    </source>
</evidence>
<comment type="similarity">
    <text evidence="3">Belongs to the CSN2 family.</text>
</comment>
<evidence type="ECO:0000256" key="4">
    <source>
        <dbReference type="ARBA" id="ARBA00014879"/>
    </source>
</evidence>
<feature type="compositionally biased region" description="Acidic residues" evidence="8">
    <location>
        <begin position="1"/>
        <end position="25"/>
    </location>
</feature>
<sequence length="419" mass="48611">MSDMEDDFMCDDEEDYDLEYSEDSNSEPNVDLENQYYNSKALKEDDPKAALSSFQKVLELEGEKGEWGFKALKQMIKINFKLKSINSILDYISTSKQVFSMDLLQEFYETTLEALKDAKNDRLWFKTNTKLGKLYLEREEFGKLQKILRQLHQSCQTDDGEDDLKKGTQLLEIYALEIQMYTAQKNNKKLKALYEQSLHIKSAIPHPLIMGVIRECGGKMHLREGEFEKAHTDFFEAFKNYDESGSPRRTTCLKYLVLANMLMKSGINPFDSQEAKPYKNDPEILAMTNLVSAYQNNDITEFEKILKTNHSNIMDDPFIREHIEELLRNIRTQVLIKLIKPYTRIHIPFISKELNIDVADVESLLVQCILDNTIDGRIDQVNQLLELDHQKRGGARYTALDKWTNQLNTLNQAIVSKLA</sequence>